<dbReference type="NCBIfam" id="TIGR03438">
    <property type="entry name" value="egtD_ergothio"/>
    <property type="match status" value="1"/>
</dbReference>
<accession>A0A5C5VEX9</accession>
<dbReference type="Gene3D" id="3.40.50.150">
    <property type="entry name" value="Vaccinia Virus protein VP39"/>
    <property type="match status" value="1"/>
</dbReference>
<keyword evidence="1 4" id="KW-0489">Methyltransferase</keyword>
<dbReference type="InterPro" id="IPR035094">
    <property type="entry name" value="EgtD"/>
</dbReference>
<evidence type="ECO:0000256" key="2">
    <source>
        <dbReference type="ARBA" id="ARBA00022679"/>
    </source>
</evidence>
<dbReference type="InterPro" id="IPR029063">
    <property type="entry name" value="SAM-dependent_MTases_sf"/>
</dbReference>
<dbReference type="InterPro" id="IPR019257">
    <property type="entry name" value="MeTrfase_dom"/>
</dbReference>
<dbReference type="Proteomes" id="UP000316714">
    <property type="component" value="Unassembled WGS sequence"/>
</dbReference>
<dbReference type="GO" id="GO:0032259">
    <property type="term" value="P:methylation"/>
    <property type="evidence" value="ECO:0007669"/>
    <property type="project" value="UniProtKB-KW"/>
</dbReference>
<keyword evidence="5" id="KW-1185">Reference proteome</keyword>
<evidence type="ECO:0000256" key="1">
    <source>
        <dbReference type="ARBA" id="ARBA00022603"/>
    </source>
</evidence>
<proteinExistence type="predicted"/>
<reference evidence="4 5" key="1">
    <citation type="submission" date="2019-02" db="EMBL/GenBank/DDBJ databases">
        <title>Deep-cultivation of Planctomycetes and their phenomic and genomic characterization uncovers novel biology.</title>
        <authorList>
            <person name="Wiegand S."/>
            <person name="Jogler M."/>
            <person name="Boedeker C."/>
            <person name="Pinto D."/>
            <person name="Vollmers J."/>
            <person name="Rivas-Marin E."/>
            <person name="Kohn T."/>
            <person name="Peeters S.H."/>
            <person name="Heuer A."/>
            <person name="Rast P."/>
            <person name="Oberbeckmann S."/>
            <person name="Bunk B."/>
            <person name="Jeske O."/>
            <person name="Meyerdierks A."/>
            <person name="Storesund J.E."/>
            <person name="Kallscheuer N."/>
            <person name="Luecker S."/>
            <person name="Lage O.M."/>
            <person name="Pohl T."/>
            <person name="Merkel B.J."/>
            <person name="Hornburger P."/>
            <person name="Mueller R.-W."/>
            <person name="Bruemmer F."/>
            <person name="Labrenz M."/>
            <person name="Spormann A.M."/>
            <person name="Op Den Camp H."/>
            <person name="Overmann J."/>
            <person name="Amann R."/>
            <person name="Jetten M.S.M."/>
            <person name="Mascher T."/>
            <person name="Medema M.H."/>
            <person name="Devos D.P."/>
            <person name="Kaster A.-K."/>
            <person name="Ovreas L."/>
            <person name="Rohde M."/>
            <person name="Galperin M.Y."/>
            <person name="Jogler C."/>
        </authorList>
    </citation>
    <scope>NUCLEOTIDE SEQUENCE [LARGE SCALE GENOMIC DNA]</scope>
    <source>
        <strain evidence="4 5">KOR34</strain>
    </source>
</reference>
<organism evidence="4 5">
    <name type="scientific">Posidoniimonas corsicana</name>
    <dbReference type="NCBI Taxonomy" id="1938618"/>
    <lineage>
        <taxon>Bacteria</taxon>
        <taxon>Pseudomonadati</taxon>
        <taxon>Planctomycetota</taxon>
        <taxon>Planctomycetia</taxon>
        <taxon>Pirellulales</taxon>
        <taxon>Lacipirellulaceae</taxon>
        <taxon>Posidoniimonas</taxon>
    </lineage>
</organism>
<dbReference type="OrthoDB" id="5289726at2"/>
<evidence type="ECO:0000313" key="5">
    <source>
        <dbReference type="Proteomes" id="UP000316714"/>
    </source>
</evidence>
<dbReference type="SUPFAM" id="SSF53335">
    <property type="entry name" value="S-adenosyl-L-methionine-dependent methyltransferases"/>
    <property type="match status" value="1"/>
</dbReference>
<dbReference type="PANTHER" id="PTHR43397">
    <property type="entry name" value="ERGOTHIONEINE BIOSYNTHESIS PROTEIN 1"/>
    <property type="match status" value="1"/>
</dbReference>
<gene>
    <name evidence="4" type="primary">egtD</name>
    <name evidence="4" type="ORF">KOR34_13450</name>
</gene>
<dbReference type="EMBL" id="SIHJ01000001">
    <property type="protein sequence ID" value="TWT36440.1"/>
    <property type="molecule type" value="Genomic_DNA"/>
</dbReference>
<dbReference type="EC" id="2.1.1.44" evidence="4"/>
<dbReference type="InterPro" id="IPR017804">
    <property type="entry name" value="MeTrfase_EgtD-like"/>
</dbReference>
<keyword evidence="2 4" id="KW-0808">Transferase</keyword>
<dbReference type="GO" id="GO:0052706">
    <property type="term" value="F:L-histidine N(alpha)-methyltransferase activity"/>
    <property type="evidence" value="ECO:0007669"/>
    <property type="project" value="UniProtKB-EC"/>
</dbReference>
<dbReference type="AlphaFoldDB" id="A0A5C5VEX9"/>
<dbReference type="InterPro" id="IPR051128">
    <property type="entry name" value="EgtD_Methyltrsf_superfamily"/>
</dbReference>
<evidence type="ECO:0000259" key="3">
    <source>
        <dbReference type="Pfam" id="PF10017"/>
    </source>
</evidence>
<dbReference type="PIRSF" id="PIRSF018005">
    <property type="entry name" value="UCP018005"/>
    <property type="match status" value="1"/>
</dbReference>
<dbReference type="Pfam" id="PF10017">
    <property type="entry name" value="Methyltransf_33"/>
    <property type="match status" value="1"/>
</dbReference>
<comment type="caution">
    <text evidence="4">The sequence shown here is derived from an EMBL/GenBank/DDBJ whole genome shotgun (WGS) entry which is preliminary data.</text>
</comment>
<evidence type="ECO:0000313" key="4">
    <source>
        <dbReference type="EMBL" id="TWT36440.1"/>
    </source>
</evidence>
<protein>
    <submittedName>
        <fullName evidence="4">Histidine-specific methyltransferase EgtD</fullName>
        <ecNumber evidence="4">2.1.1.44</ecNumber>
    </submittedName>
</protein>
<sequence length="325" mass="36317">MSAIDAAVSTLQQLADPADDFRADVLAGLMGSPKRISSKHLYDKRGSELFDRICELEEYYPTRCELEIMRRHSGEIAEQFAGPVHLVEFGSGSSLKTRLLLDHLDPCSTYLPVDVSREHLEASCDALRAEYPGLAIQPVCGDFTEPLPMPEGLDRSAPTVVYFPGSTIGNFEEAAAVGLLRNIREIAGEDGQALIGVDLRKDAAVVHAAYNDREGVTAEFTKNLLRRINRELRADFQLQDFDYHAHYNTHKGRIEAALVSRRDHRVSVDGQPVAFGRGEAIRTEYSHKYTIPQFAAMAERAGLELARQWNDTRRYFAVLLLRAAR</sequence>
<dbReference type="RefSeq" id="WP_146563347.1">
    <property type="nucleotide sequence ID" value="NZ_SIHJ01000001.1"/>
</dbReference>
<dbReference type="PANTHER" id="PTHR43397:SF1">
    <property type="entry name" value="ERGOTHIONEINE BIOSYNTHESIS PROTEIN 1"/>
    <property type="match status" value="1"/>
</dbReference>
<name>A0A5C5VEX9_9BACT</name>
<feature type="domain" description="Histidine-specific methyltransferase SAM-dependent" evidence="3">
    <location>
        <begin position="21"/>
        <end position="322"/>
    </location>
</feature>